<dbReference type="PANTHER" id="PTHR10961:SF7">
    <property type="entry name" value="FAD DEPENDENT OXIDOREDUCTASE DOMAIN-CONTAINING PROTEIN"/>
    <property type="match status" value="1"/>
</dbReference>
<dbReference type="Gene3D" id="3.30.9.10">
    <property type="entry name" value="D-Amino Acid Oxidase, subunit A, domain 2"/>
    <property type="match status" value="1"/>
</dbReference>
<feature type="domain" description="FAD dependent oxidoreductase" evidence="6">
    <location>
        <begin position="3"/>
        <end position="192"/>
    </location>
</feature>
<dbReference type="GO" id="GO:0008115">
    <property type="term" value="F:sarcosine oxidase activity"/>
    <property type="evidence" value="ECO:0007669"/>
    <property type="project" value="TreeGrafter"/>
</dbReference>
<dbReference type="Pfam" id="PF01266">
    <property type="entry name" value="DAO"/>
    <property type="match status" value="1"/>
</dbReference>
<dbReference type="SUPFAM" id="SSF51905">
    <property type="entry name" value="FAD/NAD(P)-binding domain"/>
    <property type="match status" value="1"/>
</dbReference>
<evidence type="ECO:0000256" key="3">
    <source>
        <dbReference type="ARBA" id="ARBA00022630"/>
    </source>
</evidence>
<dbReference type="AlphaFoldDB" id="A0A3L6TF67"/>
<dbReference type="EMBL" id="PQIB02000002">
    <property type="protein sequence ID" value="RLN35933.1"/>
    <property type="molecule type" value="Genomic_DNA"/>
</dbReference>
<keyword evidence="5" id="KW-0560">Oxidoreductase</keyword>
<sequence>MFQELAERKGVVVKDGTEVVDVTKRGEGSILVKTASGEEFHGTKCIITVGAWTRKLVKSVAGMDLPVQPLHTLLCYWKARPGREHELTPEAGFPTFASYGDPHIYSTPSAEFQGLIKIAMHGGSPCDPDNRRYAAAGAADLVEPVARWIDAFMPDHVDTAERPFGKNVVVGAGFSGHGFKMAPAVGRILAEMAMDGEARTAADAGVELGDFRISKFVDNPKGNLKDF</sequence>
<organism evidence="7 8">
    <name type="scientific">Panicum miliaceum</name>
    <name type="common">Proso millet</name>
    <name type="synonym">Broomcorn millet</name>
    <dbReference type="NCBI Taxonomy" id="4540"/>
    <lineage>
        <taxon>Eukaryota</taxon>
        <taxon>Viridiplantae</taxon>
        <taxon>Streptophyta</taxon>
        <taxon>Embryophyta</taxon>
        <taxon>Tracheophyta</taxon>
        <taxon>Spermatophyta</taxon>
        <taxon>Magnoliopsida</taxon>
        <taxon>Liliopsida</taxon>
        <taxon>Poales</taxon>
        <taxon>Poaceae</taxon>
        <taxon>PACMAD clade</taxon>
        <taxon>Panicoideae</taxon>
        <taxon>Panicodae</taxon>
        <taxon>Paniceae</taxon>
        <taxon>Panicinae</taxon>
        <taxon>Panicum</taxon>
        <taxon>Panicum sect. Panicum</taxon>
    </lineage>
</organism>
<dbReference type="SUPFAM" id="SSF54373">
    <property type="entry name" value="FAD-linked reductases, C-terminal domain"/>
    <property type="match status" value="1"/>
</dbReference>
<accession>A0A3L6TF67</accession>
<protein>
    <submittedName>
        <fullName evidence="7">Sarcosine oxidase</fullName>
    </submittedName>
</protein>
<evidence type="ECO:0000256" key="2">
    <source>
        <dbReference type="ARBA" id="ARBA00010989"/>
    </source>
</evidence>
<evidence type="ECO:0000313" key="8">
    <source>
        <dbReference type="Proteomes" id="UP000275267"/>
    </source>
</evidence>
<name>A0A3L6TF67_PANMI</name>
<comment type="similarity">
    <text evidence="2">Belongs to the MSOX/MTOX family.</text>
</comment>
<evidence type="ECO:0000256" key="1">
    <source>
        <dbReference type="ARBA" id="ARBA00001974"/>
    </source>
</evidence>
<evidence type="ECO:0000259" key="6">
    <source>
        <dbReference type="Pfam" id="PF01266"/>
    </source>
</evidence>
<keyword evidence="8" id="KW-1185">Reference proteome</keyword>
<dbReference type="InterPro" id="IPR006076">
    <property type="entry name" value="FAD-dep_OxRdtase"/>
</dbReference>
<keyword evidence="3" id="KW-0285">Flavoprotein</keyword>
<dbReference type="PANTHER" id="PTHR10961">
    <property type="entry name" value="PEROXISOMAL SARCOSINE OXIDASE"/>
    <property type="match status" value="1"/>
</dbReference>
<dbReference type="OrthoDB" id="424974at2759"/>
<evidence type="ECO:0000256" key="5">
    <source>
        <dbReference type="ARBA" id="ARBA00023002"/>
    </source>
</evidence>
<comment type="cofactor">
    <cofactor evidence="1">
        <name>FAD</name>
        <dbReference type="ChEBI" id="CHEBI:57692"/>
    </cofactor>
</comment>
<keyword evidence="4" id="KW-0274">FAD</keyword>
<reference evidence="8" key="1">
    <citation type="journal article" date="2019" name="Nat. Commun.">
        <title>The genome of broomcorn millet.</title>
        <authorList>
            <person name="Zou C."/>
            <person name="Miki D."/>
            <person name="Li D."/>
            <person name="Tang Q."/>
            <person name="Xiao L."/>
            <person name="Rajput S."/>
            <person name="Deng P."/>
            <person name="Jia W."/>
            <person name="Huang R."/>
            <person name="Zhang M."/>
            <person name="Sun Y."/>
            <person name="Hu J."/>
            <person name="Fu X."/>
            <person name="Schnable P.S."/>
            <person name="Li F."/>
            <person name="Zhang H."/>
            <person name="Feng B."/>
            <person name="Zhu X."/>
            <person name="Liu R."/>
            <person name="Schnable J.C."/>
            <person name="Zhu J.-K."/>
            <person name="Zhang H."/>
        </authorList>
    </citation>
    <scope>NUCLEOTIDE SEQUENCE [LARGE SCALE GENOMIC DNA]</scope>
</reference>
<evidence type="ECO:0000313" key="7">
    <source>
        <dbReference type="EMBL" id="RLN35933.1"/>
    </source>
</evidence>
<dbReference type="GO" id="GO:0050660">
    <property type="term" value="F:flavin adenine dinucleotide binding"/>
    <property type="evidence" value="ECO:0007669"/>
    <property type="project" value="InterPro"/>
</dbReference>
<dbReference type="Gene3D" id="3.50.50.60">
    <property type="entry name" value="FAD/NAD(P)-binding domain"/>
    <property type="match status" value="1"/>
</dbReference>
<dbReference type="Proteomes" id="UP000275267">
    <property type="component" value="Unassembled WGS sequence"/>
</dbReference>
<dbReference type="STRING" id="4540.A0A3L6TF67"/>
<comment type="caution">
    <text evidence="7">The sequence shown here is derived from an EMBL/GenBank/DDBJ whole genome shotgun (WGS) entry which is preliminary data.</text>
</comment>
<gene>
    <name evidence="7" type="ORF">C2845_PM03G01960</name>
</gene>
<proteinExistence type="inferred from homology"/>
<dbReference type="InterPro" id="IPR045170">
    <property type="entry name" value="MTOX"/>
</dbReference>
<dbReference type="InterPro" id="IPR036188">
    <property type="entry name" value="FAD/NAD-bd_sf"/>
</dbReference>
<evidence type="ECO:0000256" key="4">
    <source>
        <dbReference type="ARBA" id="ARBA00022827"/>
    </source>
</evidence>